<dbReference type="PROSITE" id="PS00134">
    <property type="entry name" value="TRYPSIN_HIS"/>
    <property type="match status" value="1"/>
</dbReference>
<dbReference type="OrthoDB" id="7754674at2759"/>
<dbReference type="PRINTS" id="PR00722">
    <property type="entry name" value="CHYMOTRYPSIN"/>
</dbReference>
<keyword evidence="1" id="KW-1015">Disulfide bond</keyword>
<dbReference type="SUPFAM" id="SSF50494">
    <property type="entry name" value="Trypsin-like serine proteases"/>
    <property type="match status" value="1"/>
</dbReference>
<dbReference type="InterPro" id="IPR018114">
    <property type="entry name" value="TRYPSIN_HIS"/>
</dbReference>
<dbReference type="AlphaFoldDB" id="A0A4U5LPG5"/>
<evidence type="ECO:0000259" key="5">
    <source>
        <dbReference type="PROSITE" id="PS50240"/>
    </source>
</evidence>
<feature type="domain" description="Peptidase S1" evidence="5">
    <location>
        <begin position="31"/>
        <end position="282"/>
    </location>
</feature>
<feature type="chain" id="PRO_5020494751" description="Peptidase S1 domain-containing protein" evidence="4">
    <location>
        <begin position="17"/>
        <end position="288"/>
    </location>
</feature>
<comment type="caution">
    <text evidence="6">The sequence shown here is derived from an EMBL/GenBank/DDBJ whole genome shotgun (WGS) entry which is preliminary data.</text>
</comment>
<keyword evidence="3" id="KW-0645">Protease</keyword>
<evidence type="ECO:0000256" key="2">
    <source>
        <dbReference type="ARBA" id="ARBA00024195"/>
    </source>
</evidence>
<dbReference type="InterPro" id="IPR001314">
    <property type="entry name" value="Peptidase_S1A"/>
</dbReference>
<dbReference type="STRING" id="34508.A0A4U5LPG5"/>
<evidence type="ECO:0000256" key="4">
    <source>
        <dbReference type="SAM" id="SignalP"/>
    </source>
</evidence>
<dbReference type="Proteomes" id="UP000298663">
    <property type="component" value="Unassembled WGS sequence"/>
</dbReference>
<keyword evidence="4" id="KW-0732">Signal</keyword>
<dbReference type="GO" id="GO:0004252">
    <property type="term" value="F:serine-type endopeptidase activity"/>
    <property type="evidence" value="ECO:0007669"/>
    <property type="project" value="InterPro"/>
</dbReference>
<dbReference type="InterPro" id="IPR043504">
    <property type="entry name" value="Peptidase_S1_PA_chymotrypsin"/>
</dbReference>
<dbReference type="InterPro" id="IPR001254">
    <property type="entry name" value="Trypsin_dom"/>
</dbReference>
<evidence type="ECO:0000256" key="3">
    <source>
        <dbReference type="RuleBase" id="RU363034"/>
    </source>
</evidence>
<dbReference type="InterPro" id="IPR033116">
    <property type="entry name" value="TRYPSIN_SER"/>
</dbReference>
<dbReference type="InterPro" id="IPR051487">
    <property type="entry name" value="Ser/Thr_Proteases_Immune/Dev"/>
</dbReference>
<accession>A0A4U5LPG5</accession>
<dbReference type="FunFam" id="2.40.10.10:FF:000068">
    <property type="entry name" value="transmembrane protease serine 2"/>
    <property type="match status" value="1"/>
</dbReference>
<proteinExistence type="inferred from homology"/>
<dbReference type="SMART" id="SM00020">
    <property type="entry name" value="Tryp_SPc"/>
    <property type="match status" value="1"/>
</dbReference>
<keyword evidence="7" id="KW-1185">Reference proteome</keyword>
<dbReference type="PROSITE" id="PS00135">
    <property type="entry name" value="TRYPSIN_SER"/>
    <property type="match status" value="1"/>
</dbReference>
<dbReference type="PROSITE" id="PS50240">
    <property type="entry name" value="TRYPSIN_DOM"/>
    <property type="match status" value="1"/>
</dbReference>
<dbReference type="CDD" id="cd00190">
    <property type="entry name" value="Tryp_SPc"/>
    <property type="match status" value="1"/>
</dbReference>
<comment type="similarity">
    <text evidence="2">Belongs to the peptidase S1 family. CLIP subfamily.</text>
</comment>
<evidence type="ECO:0000313" key="7">
    <source>
        <dbReference type="Proteomes" id="UP000298663"/>
    </source>
</evidence>
<dbReference type="EMBL" id="AZBU02000014">
    <property type="protein sequence ID" value="TKR57811.1"/>
    <property type="molecule type" value="Genomic_DNA"/>
</dbReference>
<keyword evidence="3" id="KW-0720">Serine protease</keyword>
<keyword evidence="3" id="KW-0378">Hydrolase</keyword>
<dbReference type="Pfam" id="PF00089">
    <property type="entry name" value="Trypsin"/>
    <property type="match status" value="1"/>
</dbReference>
<name>A0A4U5LPG5_STECR</name>
<protein>
    <recommendedName>
        <fullName evidence="5">Peptidase S1 domain-containing protein</fullName>
    </recommendedName>
</protein>
<reference evidence="6 7" key="2">
    <citation type="journal article" date="2019" name="G3 (Bethesda)">
        <title>Hybrid Assembly of the Genome of the Entomopathogenic Nematode Steinernema carpocapsae Identifies the X-Chromosome.</title>
        <authorList>
            <person name="Serra L."/>
            <person name="Macchietto M."/>
            <person name="Macias-Munoz A."/>
            <person name="McGill C.J."/>
            <person name="Rodriguez I.M."/>
            <person name="Rodriguez B."/>
            <person name="Murad R."/>
            <person name="Mortazavi A."/>
        </authorList>
    </citation>
    <scope>NUCLEOTIDE SEQUENCE [LARGE SCALE GENOMIC DNA]</scope>
    <source>
        <strain evidence="6 7">ALL</strain>
    </source>
</reference>
<reference evidence="6 7" key="1">
    <citation type="journal article" date="2015" name="Genome Biol.">
        <title>Comparative genomics of Steinernema reveals deeply conserved gene regulatory networks.</title>
        <authorList>
            <person name="Dillman A.R."/>
            <person name="Macchietto M."/>
            <person name="Porter C.F."/>
            <person name="Rogers A."/>
            <person name="Williams B."/>
            <person name="Antoshechkin I."/>
            <person name="Lee M.M."/>
            <person name="Goodwin Z."/>
            <person name="Lu X."/>
            <person name="Lewis E.E."/>
            <person name="Goodrich-Blair H."/>
            <person name="Stock S.P."/>
            <person name="Adams B.J."/>
            <person name="Sternberg P.W."/>
            <person name="Mortazavi A."/>
        </authorList>
    </citation>
    <scope>NUCLEOTIDE SEQUENCE [LARGE SCALE GENOMIC DNA]</scope>
    <source>
        <strain evidence="6 7">ALL</strain>
    </source>
</reference>
<sequence>MRSTLLLVVFFGLALAIPFQFKQPNDLSKLIFGGSNAAPGQFPWHIYLNYTRDGKDVFCGGSLISPQHVLSAAHCLEESVDKDSRWAVAGVANLDMWKQGQAGGQVQARKIVSYVIHPEFMQNGQVVNDIVVLEVDRPFVVTKFVKPIRIPKNDSALIKEHTLVTAVGFGWTEVSGVDPVRKSHLQHADVPIASQEKCKVVWKWIDNEDITDNQICAGAYNMGTGPGDSGGSLNARVKNEWVQVGITSFGVPDLNIIHRKNDAPDVFTRVSKYCSFISKTTRGQLQCF</sequence>
<dbReference type="InterPro" id="IPR009003">
    <property type="entry name" value="Peptidase_S1_PA"/>
</dbReference>
<gene>
    <name evidence="6" type="ORF">L596_030461</name>
</gene>
<evidence type="ECO:0000313" key="6">
    <source>
        <dbReference type="EMBL" id="TKR57811.1"/>
    </source>
</evidence>
<organism evidence="6 7">
    <name type="scientific">Steinernema carpocapsae</name>
    <name type="common">Entomopathogenic nematode</name>
    <dbReference type="NCBI Taxonomy" id="34508"/>
    <lineage>
        <taxon>Eukaryota</taxon>
        <taxon>Metazoa</taxon>
        <taxon>Ecdysozoa</taxon>
        <taxon>Nematoda</taxon>
        <taxon>Chromadorea</taxon>
        <taxon>Rhabditida</taxon>
        <taxon>Tylenchina</taxon>
        <taxon>Panagrolaimomorpha</taxon>
        <taxon>Strongyloidoidea</taxon>
        <taxon>Steinernematidae</taxon>
        <taxon>Steinernema</taxon>
    </lineage>
</organism>
<dbReference type="Gene3D" id="2.40.10.10">
    <property type="entry name" value="Trypsin-like serine proteases"/>
    <property type="match status" value="1"/>
</dbReference>
<dbReference type="GO" id="GO:0006508">
    <property type="term" value="P:proteolysis"/>
    <property type="evidence" value="ECO:0007669"/>
    <property type="project" value="UniProtKB-KW"/>
</dbReference>
<evidence type="ECO:0000256" key="1">
    <source>
        <dbReference type="ARBA" id="ARBA00023157"/>
    </source>
</evidence>
<feature type="signal peptide" evidence="4">
    <location>
        <begin position="1"/>
        <end position="16"/>
    </location>
</feature>
<dbReference type="PANTHER" id="PTHR24256">
    <property type="entry name" value="TRYPTASE-RELATED"/>
    <property type="match status" value="1"/>
</dbReference>